<dbReference type="CDD" id="cd00200">
    <property type="entry name" value="WD40"/>
    <property type="match status" value="1"/>
</dbReference>
<dbReference type="InterPro" id="IPR015943">
    <property type="entry name" value="WD40/YVTN_repeat-like_dom_sf"/>
</dbReference>
<protein>
    <recommendedName>
        <fullName evidence="7">Eukaryotic translation initiation factor 3 subunit I</fullName>
        <shortName evidence="7">eIF3i</shortName>
    </recommendedName>
</protein>
<accession>A0A6A0GVX9</accession>
<dbReference type="PROSITE" id="PS50082">
    <property type="entry name" value="WD_REPEATS_2"/>
    <property type="match status" value="5"/>
</dbReference>
<dbReference type="Pfam" id="PF24805">
    <property type="entry name" value="EIF3I"/>
    <property type="match status" value="1"/>
</dbReference>
<evidence type="ECO:0000313" key="9">
    <source>
        <dbReference type="EMBL" id="KAA0189015.1"/>
    </source>
</evidence>
<dbReference type="PROSITE" id="PS50294">
    <property type="entry name" value="WD_REPEATS_REGION"/>
    <property type="match status" value="4"/>
</dbReference>
<dbReference type="InterPro" id="IPR036322">
    <property type="entry name" value="WD40_repeat_dom_sf"/>
</dbReference>
<dbReference type="InterPro" id="IPR027525">
    <property type="entry name" value="eIF3i"/>
</dbReference>
<dbReference type="PRINTS" id="PR00320">
    <property type="entry name" value="GPROTEINBRPT"/>
</dbReference>
<dbReference type="SMART" id="SM00320">
    <property type="entry name" value="WD40"/>
    <property type="match status" value="6"/>
</dbReference>
<dbReference type="GO" id="GO:0003723">
    <property type="term" value="F:RNA binding"/>
    <property type="evidence" value="ECO:0007669"/>
    <property type="project" value="TreeGrafter"/>
</dbReference>
<evidence type="ECO:0000256" key="4">
    <source>
        <dbReference type="ARBA" id="ARBA00022737"/>
    </source>
</evidence>
<feature type="repeat" description="WD" evidence="8">
    <location>
        <begin position="188"/>
        <end position="229"/>
    </location>
</feature>
<dbReference type="GO" id="GO:0003743">
    <property type="term" value="F:translation initiation factor activity"/>
    <property type="evidence" value="ECO:0007669"/>
    <property type="project" value="UniProtKB-UniRule"/>
</dbReference>
<dbReference type="SUPFAM" id="SSF50978">
    <property type="entry name" value="WD40 repeat-like"/>
    <property type="match status" value="1"/>
</dbReference>
<dbReference type="Gene3D" id="2.130.10.10">
    <property type="entry name" value="YVTN repeat-like/Quinoprotein amine dehydrogenase"/>
    <property type="match status" value="1"/>
</dbReference>
<comment type="subcellular location">
    <subcellularLocation>
        <location evidence="7">Cytoplasm</location>
    </subcellularLocation>
</comment>
<evidence type="ECO:0000256" key="1">
    <source>
        <dbReference type="ARBA" id="ARBA00022490"/>
    </source>
</evidence>
<keyword evidence="2 7" id="KW-0396">Initiation factor</keyword>
<comment type="similarity">
    <text evidence="6">Belongs to the WD repeat STRAP family.</text>
</comment>
<keyword evidence="4" id="KW-0677">Repeat</keyword>
<dbReference type="GO" id="GO:0071541">
    <property type="term" value="C:eukaryotic translation initiation factor 3 complex, eIF3m"/>
    <property type="evidence" value="ECO:0007669"/>
    <property type="project" value="TreeGrafter"/>
</dbReference>
<dbReference type="GO" id="GO:0033290">
    <property type="term" value="C:eukaryotic 48S preinitiation complex"/>
    <property type="evidence" value="ECO:0007669"/>
    <property type="project" value="UniProtKB-UniRule"/>
</dbReference>
<feature type="repeat" description="WD" evidence="8">
    <location>
        <begin position="288"/>
        <end position="318"/>
    </location>
</feature>
<keyword evidence="3 8" id="KW-0853">WD repeat</keyword>
<dbReference type="InterPro" id="IPR001680">
    <property type="entry name" value="WD40_rpt"/>
</dbReference>
<comment type="similarity">
    <text evidence="7">Belongs to the eIF-3 subunit I family.</text>
</comment>
<feature type="repeat" description="WD" evidence="8">
    <location>
        <begin position="9"/>
        <end position="40"/>
    </location>
</feature>
<dbReference type="InterPro" id="IPR019775">
    <property type="entry name" value="WD40_repeat_CS"/>
</dbReference>
<name>A0A6A0GVX9_HYAAZ</name>
<dbReference type="GO" id="GO:0016282">
    <property type="term" value="C:eukaryotic 43S preinitiation complex"/>
    <property type="evidence" value="ECO:0007669"/>
    <property type="project" value="UniProtKB-UniRule"/>
</dbReference>
<evidence type="ECO:0000256" key="7">
    <source>
        <dbReference type="HAMAP-Rule" id="MF_03008"/>
    </source>
</evidence>
<reference evidence="9" key="1">
    <citation type="submission" date="2014-08" db="EMBL/GenBank/DDBJ databases">
        <authorList>
            <person name="Murali S."/>
            <person name="Richards S."/>
            <person name="Bandaranaike D."/>
            <person name="Bellair M."/>
            <person name="Blankenburg K."/>
            <person name="Chao H."/>
            <person name="Dinh H."/>
            <person name="Doddapaneni H."/>
            <person name="Dugan-Rocha S."/>
            <person name="Elkadiri S."/>
            <person name="Gnanaolivu R."/>
            <person name="Hughes D."/>
            <person name="Lee S."/>
            <person name="Li M."/>
            <person name="Ming W."/>
            <person name="Munidasa M."/>
            <person name="Muniz J."/>
            <person name="Nguyen L."/>
            <person name="Osuji N."/>
            <person name="Pu L.-L."/>
            <person name="Puazo M."/>
            <person name="Skinner E."/>
            <person name="Qu C."/>
            <person name="Quiroz J."/>
            <person name="Raj R."/>
            <person name="Weissenberger G."/>
            <person name="Xin Y."/>
            <person name="Zou X."/>
            <person name="Han Y."/>
            <person name="Worley K."/>
            <person name="Muzny D."/>
            <person name="Gibbs R."/>
        </authorList>
    </citation>
    <scope>NUCLEOTIDE SEQUENCE</scope>
    <source>
        <strain evidence="9">HAZT.00-mixed</strain>
        <tissue evidence="9">Whole organism</tissue>
    </source>
</reference>
<dbReference type="GO" id="GO:0001732">
    <property type="term" value="P:formation of cytoplasmic translation initiation complex"/>
    <property type="evidence" value="ECO:0007669"/>
    <property type="project" value="UniProtKB-UniRule"/>
</dbReference>
<dbReference type="PANTHER" id="PTHR19877:SF1">
    <property type="entry name" value="EUKARYOTIC TRANSLATION INITIATION FACTOR 3 SUBUNIT I"/>
    <property type="match status" value="1"/>
</dbReference>
<evidence type="ECO:0000256" key="3">
    <source>
        <dbReference type="ARBA" id="ARBA00022574"/>
    </source>
</evidence>
<dbReference type="Proteomes" id="UP000711488">
    <property type="component" value="Unassembled WGS sequence"/>
</dbReference>
<evidence type="ECO:0000256" key="6">
    <source>
        <dbReference type="ARBA" id="ARBA00038394"/>
    </source>
</evidence>
<dbReference type="EMBL" id="JQDR03013874">
    <property type="protein sequence ID" value="KAA0189015.1"/>
    <property type="molecule type" value="Genomic_DNA"/>
</dbReference>
<dbReference type="HAMAP" id="MF_03008">
    <property type="entry name" value="eIF3i"/>
    <property type="match status" value="1"/>
</dbReference>
<gene>
    <name evidence="9" type="ORF">HAZT_HAZT005171</name>
</gene>
<dbReference type="AlphaFoldDB" id="A0A6A0GVX9"/>
<reference evidence="9" key="2">
    <citation type="journal article" date="2018" name="Environ. Sci. Technol.">
        <title>The Toxicogenome of Hyalella azteca: A Model for Sediment Ecotoxicology and Evolutionary Toxicology.</title>
        <authorList>
            <person name="Poynton H.C."/>
            <person name="Hasenbein S."/>
            <person name="Benoit J.B."/>
            <person name="Sepulveda M.S."/>
            <person name="Poelchau M.F."/>
            <person name="Hughes D.S.T."/>
            <person name="Murali S.C."/>
            <person name="Chen S."/>
            <person name="Glastad K.M."/>
            <person name="Goodisman M.A.D."/>
            <person name="Werren J.H."/>
            <person name="Vineis J.H."/>
            <person name="Bowen J.L."/>
            <person name="Friedrich M."/>
            <person name="Jones J."/>
            <person name="Robertson H.M."/>
            <person name="Feyereisen R."/>
            <person name="Mechler-Hickson A."/>
            <person name="Mathers N."/>
            <person name="Lee C.E."/>
            <person name="Colbourne J.K."/>
            <person name="Biales A."/>
            <person name="Johnston J.S."/>
            <person name="Wellborn G.A."/>
            <person name="Rosendale A.J."/>
            <person name="Cridge A.G."/>
            <person name="Munoz-Torres M.C."/>
            <person name="Bain P.A."/>
            <person name="Manny A.R."/>
            <person name="Major K.M."/>
            <person name="Lambert F.N."/>
            <person name="Vulpe C.D."/>
            <person name="Tuck P."/>
            <person name="Blalock B.J."/>
            <person name="Lin Y.Y."/>
            <person name="Smith M.E."/>
            <person name="Ochoa-Acuna H."/>
            <person name="Chen M.M."/>
            <person name="Childers C.P."/>
            <person name="Qu J."/>
            <person name="Dugan S."/>
            <person name="Lee S.L."/>
            <person name="Chao H."/>
            <person name="Dinh H."/>
            <person name="Han Y."/>
            <person name="Doddapaneni H."/>
            <person name="Worley K.C."/>
            <person name="Muzny D.M."/>
            <person name="Gibbs R.A."/>
            <person name="Richards S."/>
        </authorList>
    </citation>
    <scope>NUCLEOTIDE SEQUENCE</scope>
    <source>
        <strain evidence="9">HAZT.00-mixed</strain>
        <tissue evidence="9">Whole organism</tissue>
    </source>
</reference>
<dbReference type="PROSITE" id="PS00678">
    <property type="entry name" value="WD_REPEATS_1"/>
    <property type="match status" value="2"/>
</dbReference>
<evidence type="ECO:0000256" key="5">
    <source>
        <dbReference type="ARBA" id="ARBA00022917"/>
    </source>
</evidence>
<keyword evidence="1 7" id="KW-0963">Cytoplasm</keyword>
<feature type="repeat" description="WD" evidence="8">
    <location>
        <begin position="146"/>
        <end position="187"/>
    </location>
</feature>
<organism evidence="9">
    <name type="scientific">Hyalella azteca</name>
    <name type="common">Amphipod</name>
    <dbReference type="NCBI Taxonomy" id="294128"/>
    <lineage>
        <taxon>Eukaryota</taxon>
        <taxon>Metazoa</taxon>
        <taxon>Ecdysozoa</taxon>
        <taxon>Arthropoda</taxon>
        <taxon>Crustacea</taxon>
        <taxon>Multicrustacea</taxon>
        <taxon>Malacostraca</taxon>
        <taxon>Eumalacostraca</taxon>
        <taxon>Peracarida</taxon>
        <taxon>Amphipoda</taxon>
        <taxon>Senticaudata</taxon>
        <taxon>Talitrida</taxon>
        <taxon>Talitroidea</taxon>
        <taxon>Hyalellidae</taxon>
        <taxon>Hyalella</taxon>
    </lineage>
</organism>
<keyword evidence="5 7" id="KW-0648">Protein biosynthesis</keyword>
<reference evidence="9" key="3">
    <citation type="submission" date="2019-06" db="EMBL/GenBank/DDBJ databases">
        <authorList>
            <person name="Poynton C."/>
            <person name="Hasenbein S."/>
            <person name="Benoit J.B."/>
            <person name="Sepulveda M.S."/>
            <person name="Poelchau M.F."/>
            <person name="Murali S.C."/>
            <person name="Chen S."/>
            <person name="Glastad K.M."/>
            <person name="Werren J.H."/>
            <person name="Vineis J.H."/>
            <person name="Bowen J.L."/>
            <person name="Friedrich M."/>
            <person name="Jones J."/>
            <person name="Robertson H.M."/>
            <person name="Feyereisen R."/>
            <person name="Mechler-Hickson A."/>
            <person name="Mathers N."/>
            <person name="Lee C.E."/>
            <person name="Colbourne J.K."/>
            <person name="Biales A."/>
            <person name="Johnston J.S."/>
            <person name="Wellborn G.A."/>
            <person name="Rosendale A.J."/>
            <person name="Cridge A.G."/>
            <person name="Munoz-Torres M.C."/>
            <person name="Bain P.A."/>
            <person name="Manny A.R."/>
            <person name="Major K.M."/>
            <person name="Lambert F.N."/>
            <person name="Vulpe C.D."/>
            <person name="Tuck P."/>
            <person name="Blalock B.J."/>
            <person name="Lin Y.-Y."/>
            <person name="Smith M.E."/>
            <person name="Ochoa-Acuna H."/>
            <person name="Chen M.-J.M."/>
            <person name="Childers C.P."/>
            <person name="Qu J."/>
            <person name="Dugan S."/>
            <person name="Lee S.L."/>
            <person name="Chao H."/>
            <person name="Dinh H."/>
            <person name="Han Y."/>
            <person name="Doddapaneni H."/>
            <person name="Worley K.C."/>
            <person name="Muzny D.M."/>
            <person name="Gibbs R.A."/>
            <person name="Richards S."/>
        </authorList>
    </citation>
    <scope>NUCLEOTIDE SEQUENCE</scope>
    <source>
        <strain evidence="9">HAZT.00-mixed</strain>
        <tissue evidence="9">Whole organism</tissue>
    </source>
</reference>
<evidence type="ECO:0000256" key="8">
    <source>
        <dbReference type="PROSITE-ProRule" id="PRU00221"/>
    </source>
</evidence>
<sequence length="332" mass="37126">MLRLKPLMLHGHERSITQIKYNADGDLLFTASKDQTPNVWFSVNGERLGTFDGHQGAVWSIDVSYDSNRMVSGAADRSVKVWDVSTGVCISSVKAKSSIRGVSFSYSGSLIAYTTDKMMGQESEVRITDIRERQDVEDSPMMRMPITPHMMKGLSVLWGSLDTAIVTGHEDGAIVKWDVRTGKNLDRRCEHSGQIDDMQLNHDGSLLITASKDTTARLWDLETFEPMKKYKTERPVKSAAISPLLDTCPYVVLGGGQEAMEVTTTSTREGKFDARFFHLVFEEEFGRVKGHFGPINSLAFHPSGKGYASGGEDGYIRVHSFDDAYYQYKFDY</sequence>
<dbReference type="PANTHER" id="PTHR19877">
    <property type="entry name" value="EUKARYOTIC TRANSLATION INITIATION FACTOR 3 SUBUNIT I"/>
    <property type="match status" value="1"/>
</dbReference>
<comment type="caution">
    <text evidence="9">The sequence shown here is derived from an EMBL/GenBank/DDBJ whole genome shotgun (WGS) entry which is preliminary data.</text>
</comment>
<feature type="repeat" description="WD" evidence="8">
    <location>
        <begin position="51"/>
        <end position="92"/>
    </location>
</feature>
<proteinExistence type="inferred from homology"/>
<dbReference type="InterPro" id="IPR020472">
    <property type="entry name" value="WD40_PAC1"/>
</dbReference>
<comment type="function">
    <text evidence="7">Component of the eukaryotic translation initiation factor 3 (eIF-3) complex, which is involved in protein synthesis of a specialized repertoire of mRNAs and, together with other initiation factors, stimulates binding of mRNA and methionyl-tRNAi to the 40S ribosome. The eIF-3 complex specifically targets and initiates translation of a subset of mRNAs involved in cell proliferation.</text>
</comment>
<dbReference type="FunFam" id="2.130.10.10:FF:000127">
    <property type="entry name" value="Eukaryotic translation initiation factor 3 subunit I"/>
    <property type="match status" value="1"/>
</dbReference>
<evidence type="ECO:0000256" key="2">
    <source>
        <dbReference type="ARBA" id="ARBA00022540"/>
    </source>
</evidence>
<comment type="subunit">
    <text evidence="7">Component of the eukaryotic translation initiation factor 3 (eIF-3) complex.</text>
</comment>